<evidence type="ECO:0000313" key="2">
    <source>
        <dbReference type="EMBL" id="SIN89080.1"/>
    </source>
</evidence>
<dbReference type="PANTHER" id="PTHR47129:SF1">
    <property type="entry name" value="NMRA-LIKE DOMAIN-CONTAINING PROTEIN"/>
    <property type="match status" value="1"/>
</dbReference>
<dbReference type="Proteomes" id="UP000184699">
    <property type="component" value="Unassembled WGS sequence"/>
</dbReference>
<dbReference type="AlphaFoldDB" id="A0A1N6F1C8"/>
<dbReference type="SUPFAM" id="SSF51735">
    <property type="entry name" value="NAD(P)-binding Rossmann-fold domains"/>
    <property type="match status" value="1"/>
</dbReference>
<dbReference type="Pfam" id="PF13460">
    <property type="entry name" value="NAD_binding_10"/>
    <property type="match status" value="1"/>
</dbReference>
<dbReference type="InterPro" id="IPR036291">
    <property type="entry name" value="NAD(P)-bd_dom_sf"/>
</dbReference>
<protein>
    <submittedName>
        <fullName evidence="2">NAD(P)H dehydrogenase (Quinone)</fullName>
    </submittedName>
</protein>
<organism evidence="2 3">
    <name type="scientific">Agromyces cerinus subsp. cerinus</name>
    <dbReference type="NCBI Taxonomy" id="232089"/>
    <lineage>
        <taxon>Bacteria</taxon>
        <taxon>Bacillati</taxon>
        <taxon>Actinomycetota</taxon>
        <taxon>Actinomycetes</taxon>
        <taxon>Micrococcales</taxon>
        <taxon>Microbacteriaceae</taxon>
        <taxon>Agromyces</taxon>
    </lineage>
</organism>
<dbReference type="CDD" id="cd05269">
    <property type="entry name" value="TMR_SDR_a"/>
    <property type="match status" value="1"/>
</dbReference>
<proteinExistence type="predicted"/>
<dbReference type="Gene3D" id="3.40.50.720">
    <property type="entry name" value="NAD(P)-binding Rossmann-like Domain"/>
    <property type="match status" value="1"/>
</dbReference>
<dbReference type="Gene3D" id="3.90.25.10">
    <property type="entry name" value="UDP-galactose 4-epimerase, domain 1"/>
    <property type="match status" value="1"/>
</dbReference>
<reference evidence="3" key="1">
    <citation type="submission" date="2016-11" db="EMBL/GenBank/DDBJ databases">
        <authorList>
            <person name="Varghese N."/>
            <person name="Submissions S."/>
        </authorList>
    </citation>
    <scope>NUCLEOTIDE SEQUENCE [LARGE SCALE GENOMIC DNA]</scope>
    <source>
        <strain evidence="3">DSM 8595</strain>
    </source>
</reference>
<evidence type="ECO:0000313" key="3">
    <source>
        <dbReference type="Proteomes" id="UP000184699"/>
    </source>
</evidence>
<sequence length="292" mass="29492">MTILVTAASGQLGRLVVDALLARGAAPADVIATARDTSKLEDLAARGIRTAELDYARPETITAALEGVDSVLLISGSEPGNRAALHQNVIDAAKAAGITKLVYTSAPRATTSSLVLAPDHKATEEAIAASGVPAVIVRNNWYTENYAADVSRAASTGVIAASTADGRVASATRADLAEGGAVVLLEDGHLGQVYEFGGDVAWSYDELAAAASEVVGRDVTYTPLTTAEHVATLEAVGLDAGTAGFVAAIDAGIASGALSQTDGTLSRLLGRPTTTLVDGLRAVVAVEDDAAA</sequence>
<evidence type="ECO:0000259" key="1">
    <source>
        <dbReference type="Pfam" id="PF13460"/>
    </source>
</evidence>
<dbReference type="PANTHER" id="PTHR47129">
    <property type="entry name" value="QUINONE OXIDOREDUCTASE 2"/>
    <property type="match status" value="1"/>
</dbReference>
<dbReference type="STRING" id="232089.SAMN05443544_1650"/>
<accession>A0A1N6F1C8</accession>
<dbReference type="InterPro" id="IPR052718">
    <property type="entry name" value="NmrA-type_oxidoreductase"/>
</dbReference>
<keyword evidence="3" id="KW-1185">Reference proteome</keyword>
<name>A0A1N6F1C8_9MICO</name>
<gene>
    <name evidence="2" type="ORF">SAMN05443544_1650</name>
</gene>
<dbReference type="InterPro" id="IPR016040">
    <property type="entry name" value="NAD(P)-bd_dom"/>
</dbReference>
<dbReference type="EMBL" id="FSRJ01000002">
    <property type="protein sequence ID" value="SIN89080.1"/>
    <property type="molecule type" value="Genomic_DNA"/>
</dbReference>
<feature type="domain" description="NAD(P)-binding" evidence="1">
    <location>
        <begin position="8"/>
        <end position="178"/>
    </location>
</feature>
<dbReference type="RefSeq" id="WP_074259852.1">
    <property type="nucleotide sequence ID" value="NZ_FSRJ01000002.1"/>
</dbReference>
<dbReference type="OrthoDB" id="5510591at2"/>